<keyword evidence="1" id="KW-0472">Membrane</keyword>
<comment type="caution">
    <text evidence="2">The sequence shown here is derived from an EMBL/GenBank/DDBJ whole genome shotgun (WGS) entry which is preliminary data.</text>
</comment>
<evidence type="ECO:0000313" key="3">
    <source>
        <dbReference type="Proteomes" id="UP000578091"/>
    </source>
</evidence>
<name>A0A853J7U2_9GAMM</name>
<accession>A0A853J7U2</accession>
<keyword evidence="1" id="KW-0812">Transmembrane</keyword>
<evidence type="ECO:0000256" key="1">
    <source>
        <dbReference type="SAM" id="Phobius"/>
    </source>
</evidence>
<sequence>MIVAGVLLLLAAWWLLASAMPPRDPPLPPRRRRLRLAGAVALAASLPCFVVPIGVEQGPVFWGAAMMLAAMAIALVRALRDGGRARRG</sequence>
<organism evidence="2 3">
    <name type="scientific">Luteimonas salinisoli</name>
    <dbReference type="NCBI Taxonomy" id="2752307"/>
    <lineage>
        <taxon>Bacteria</taxon>
        <taxon>Pseudomonadati</taxon>
        <taxon>Pseudomonadota</taxon>
        <taxon>Gammaproteobacteria</taxon>
        <taxon>Lysobacterales</taxon>
        <taxon>Lysobacteraceae</taxon>
        <taxon>Luteimonas</taxon>
    </lineage>
</organism>
<dbReference type="RefSeq" id="WP_180676986.1">
    <property type="nucleotide sequence ID" value="NZ_JACCKA010000017.1"/>
</dbReference>
<feature type="transmembrane region" description="Helical" evidence="1">
    <location>
        <begin position="60"/>
        <end position="79"/>
    </location>
</feature>
<dbReference type="EMBL" id="JACCKA010000017">
    <property type="protein sequence ID" value="NZA25181.1"/>
    <property type="molecule type" value="Genomic_DNA"/>
</dbReference>
<dbReference type="AlphaFoldDB" id="A0A853J7U2"/>
<reference evidence="2 3" key="1">
    <citation type="submission" date="2020-07" db="EMBL/GenBank/DDBJ databases">
        <title>Luteimonas sp. SJ-92.</title>
        <authorList>
            <person name="Huang X.-X."/>
            <person name="Xu L."/>
            <person name="Sun J.-Q."/>
        </authorList>
    </citation>
    <scope>NUCLEOTIDE SEQUENCE [LARGE SCALE GENOMIC DNA]</scope>
    <source>
        <strain evidence="2 3">SJ-92</strain>
    </source>
</reference>
<proteinExistence type="predicted"/>
<evidence type="ECO:0000313" key="2">
    <source>
        <dbReference type="EMBL" id="NZA25181.1"/>
    </source>
</evidence>
<dbReference type="Proteomes" id="UP000578091">
    <property type="component" value="Unassembled WGS sequence"/>
</dbReference>
<keyword evidence="3" id="KW-1185">Reference proteome</keyword>
<gene>
    <name evidence="2" type="ORF">H0E84_02190</name>
</gene>
<keyword evidence="1" id="KW-1133">Transmembrane helix</keyword>
<protein>
    <submittedName>
        <fullName evidence="2">DUF3325 family protein</fullName>
    </submittedName>
</protein>